<dbReference type="GO" id="GO:0004714">
    <property type="term" value="F:transmembrane receptor protein tyrosine kinase activity"/>
    <property type="evidence" value="ECO:0007669"/>
    <property type="project" value="UniProtKB-EC"/>
</dbReference>
<dbReference type="FunFam" id="1.10.510.10:FF:000590">
    <property type="entry name" value="PR5-like receptor kinase"/>
    <property type="match status" value="1"/>
</dbReference>
<dbReference type="SUPFAM" id="SSF56112">
    <property type="entry name" value="Protein kinase-like (PK-like)"/>
    <property type="match status" value="1"/>
</dbReference>
<keyword evidence="10" id="KW-0472">Membrane</keyword>
<dbReference type="Pfam" id="PF07714">
    <property type="entry name" value="PK_Tyr_Ser-Thr"/>
    <property type="match status" value="1"/>
</dbReference>
<keyword evidence="5 14" id="KW-0732">Signal</keyword>
<evidence type="ECO:0000256" key="3">
    <source>
        <dbReference type="ARBA" id="ARBA00022679"/>
    </source>
</evidence>
<evidence type="ECO:0000256" key="14">
    <source>
        <dbReference type="SAM" id="SignalP"/>
    </source>
</evidence>
<feature type="domain" description="Protein kinase" evidence="15">
    <location>
        <begin position="331"/>
        <end position="616"/>
    </location>
</feature>
<dbReference type="AlphaFoldDB" id="B9SUU5"/>
<protein>
    <submittedName>
        <fullName evidence="16">Kinase, putative</fullName>
        <ecNumber evidence="16">2.7.10.1</ecNumber>
    </submittedName>
</protein>
<accession>B9SUU5</accession>
<gene>
    <name evidence="16" type="ORF">RCOM_0574920</name>
</gene>
<dbReference type="InterPro" id="IPR025287">
    <property type="entry name" value="WAK_GUB"/>
</dbReference>
<evidence type="ECO:0000256" key="9">
    <source>
        <dbReference type="ARBA" id="ARBA00022989"/>
    </source>
</evidence>
<dbReference type="PROSITE" id="PS50011">
    <property type="entry name" value="PROTEIN_KINASE_DOM"/>
    <property type="match status" value="1"/>
</dbReference>
<evidence type="ECO:0000256" key="7">
    <source>
        <dbReference type="ARBA" id="ARBA00022777"/>
    </source>
</evidence>
<evidence type="ECO:0000256" key="13">
    <source>
        <dbReference type="SAM" id="MobiDB-lite"/>
    </source>
</evidence>
<dbReference type="InterPro" id="IPR045874">
    <property type="entry name" value="LRK10/LRL21-25-like"/>
</dbReference>
<keyword evidence="7 16" id="KW-0418">Kinase</keyword>
<evidence type="ECO:0000256" key="1">
    <source>
        <dbReference type="ARBA" id="ARBA00004479"/>
    </source>
</evidence>
<keyword evidence="2" id="KW-0723">Serine/threonine-protein kinase</keyword>
<evidence type="ECO:0000256" key="4">
    <source>
        <dbReference type="ARBA" id="ARBA00022692"/>
    </source>
</evidence>
<evidence type="ECO:0000256" key="5">
    <source>
        <dbReference type="ARBA" id="ARBA00022729"/>
    </source>
</evidence>
<feature type="compositionally biased region" description="Low complexity" evidence="13">
    <location>
        <begin position="628"/>
        <end position="640"/>
    </location>
</feature>
<reference evidence="17" key="1">
    <citation type="journal article" date="2010" name="Nat. Biotechnol.">
        <title>Draft genome sequence of the oilseed species Ricinus communis.</title>
        <authorList>
            <person name="Chan A.P."/>
            <person name="Crabtree J."/>
            <person name="Zhao Q."/>
            <person name="Lorenzi H."/>
            <person name="Orvis J."/>
            <person name="Puiu D."/>
            <person name="Melake-Berhan A."/>
            <person name="Jones K.M."/>
            <person name="Redman J."/>
            <person name="Chen G."/>
            <person name="Cahoon E.B."/>
            <person name="Gedil M."/>
            <person name="Stanke M."/>
            <person name="Haas B.J."/>
            <person name="Wortman J.R."/>
            <person name="Fraser-Liggett C.M."/>
            <person name="Ravel J."/>
            <person name="Rabinowicz P.D."/>
        </authorList>
    </citation>
    <scope>NUCLEOTIDE SEQUENCE [LARGE SCALE GENOMIC DNA]</scope>
    <source>
        <strain evidence="17">cv. Hale</strain>
    </source>
</reference>
<dbReference type="InterPro" id="IPR011009">
    <property type="entry name" value="Kinase-like_dom_sf"/>
</dbReference>
<dbReference type="STRING" id="3988.B9SUU5"/>
<dbReference type="eggNOG" id="KOG1187">
    <property type="taxonomic scope" value="Eukaryota"/>
</dbReference>
<dbReference type="InterPro" id="IPR008271">
    <property type="entry name" value="Ser/Thr_kinase_AS"/>
</dbReference>
<dbReference type="SMART" id="SM00220">
    <property type="entry name" value="S_TKc"/>
    <property type="match status" value="1"/>
</dbReference>
<keyword evidence="4" id="KW-0812">Transmembrane</keyword>
<dbReference type="GO" id="GO:0030247">
    <property type="term" value="F:polysaccharide binding"/>
    <property type="evidence" value="ECO:0007669"/>
    <property type="project" value="InterPro"/>
</dbReference>
<keyword evidence="9" id="KW-1133">Transmembrane helix</keyword>
<evidence type="ECO:0000256" key="12">
    <source>
        <dbReference type="PROSITE-ProRule" id="PRU10141"/>
    </source>
</evidence>
<name>B9SUU5_RICCO</name>
<evidence type="ECO:0000259" key="15">
    <source>
        <dbReference type="PROSITE" id="PS50011"/>
    </source>
</evidence>
<feature type="binding site" evidence="12">
    <location>
        <position position="359"/>
    </location>
    <ligand>
        <name>ATP</name>
        <dbReference type="ChEBI" id="CHEBI:30616"/>
    </ligand>
</feature>
<dbReference type="InterPro" id="IPR001245">
    <property type="entry name" value="Ser-Thr/Tyr_kinase_cat_dom"/>
</dbReference>
<dbReference type="FunFam" id="3.30.200.20:FF:000178">
    <property type="entry name" value="serine/threonine-protein kinase PBS1-like"/>
    <property type="match status" value="1"/>
</dbReference>
<dbReference type="Proteomes" id="UP000008311">
    <property type="component" value="Unassembled WGS sequence"/>
</dbReference>
<dbReference type="EC" id="2.7.10.1" evidence="16"/>
<feature type="signal peptide" evidence="14">
    <location>
        <begin position="1"/>
        <end position="25"/>
    </location>
</feature>
<keyword evidence="11" id="KW-0325">Glycoprotein</keyword>
<keyword evidence="6 12" id="KW-0547">Nucleotide-binding</keyword>
<evidence type="ECO:0000313" key="16">
    <source>
        <dbReference type="EMBL" id="EEF32630.1"/>
    </source>
</evidence>
<evidence type="ECO:0000256" key="6">
    <source>
        <dbReference type="ARBA" id="ARBA00022741"/>
    </source>
</evidence>
<dbReference type="Gene3D" id="1.10.510.10">
    <property type="entry name" value="Transferase(Phosphotransferase) domain 1"/>
    <property type="match status" value="1"/>
</dbReference>
<sequence>MLRMNLLFATYTAIPLLLLLQTCTGDDNLCTPSSCGNIHNISYPFRLETDPKNCGNHRYTLSCENNTAILYLYAGKYYVRAINYSNFTIRLVDPGVVKDDCSSTPLFPLTEYNFSLEDPFTLFKPKWNGSEYTPKVSQLMIFMKCPFPVVNSSLYIDTAPCINDDQEYYSYVNIGGMDSTDFMSMCSLEMMVMLHDKDYKDMSFVEIHREMAYGFEVSWHNIYCGKCRGCYSDETDNIRCISGYFRRVCYLNFGIQCIYLYASVPTVFVLLVIFHCVTKTLCGTPFVFAFLIYKWRKRHLSGYTTIEDFLQSHNNLMPGRYSYSDIRKMTGGFKEKLGEGGFGSVYKGKLRSGHVAAIKMLNKSTTNGQDFINEVATIGRIYHNNIVQLIGFCVDGSRRALIYDFMSNGSLDNYLRPSEGFISLSWEKLFEISLGVARGIKYLHQDCDMQILHFDIKPHNVLLDENFVPKISDFGLAKLCATKDSIKSLTAARGTIGYMAPELFYRNIGNVSCKADVYSFGMLLLEMAGKRKKLNALIENSSESYFPFWVYDEVSSGKVVAGGDGMEESDKIAEKMVVVGLWCIQMKPSNRPPMNEVIEMLEGDLESLQLPPRPFIYPEEVINDGEESSSMLIDSSESSSLIQNSC</sequence>
<feature type="chain" id="PRO_5002891717" evidence="14">
    <location>
        <begin position="26"/>
        <end position="646"/>
    </location>
</feature>
<keyword evidence="17" id="KW-1185">Reference proteome</keyword>
<proteinExistence type="predicted"/>
<dbReference type="PANTHER" id="PTHR27009">
    <property type="entry name" value="RUST RESISTANCE KINASE LR10-RELATED"/>
    <property type="match status" value="1"/>
</dbReference>
<dbReference type="InterPro" id="IPR000719">
    <property type="entry name" value="Prot_kinase_dom"/>
</dbReference>
<keyword evidence="3 16" id="KW-0808">Transferase</keyword>
<evidence type="ECO:0000313" key="17">
    <source>
        <dbReference type="Proteomes" id="UP000008311"/>
    </source>
</evidence>
<dbReference type="Gene3D" id="3.30.200.20">
    <property type="entry name" value="Phosphorylase Kinase, domain 1"/>
    <property type="match status" value="1"/>
</dbReference>
<feature type="region of interest" description="Disordered" evidence="13">
    <location>
        <begin position="627"/>
        <end position="646"/>
    </location>
</feature>
<dbReference type="PROSITE" id="PS00108">
    <property type="entry name" value="PROTEIN_KINASE_ST"/>
    <property type="match status" value="1"/>
</dbReference>
<dbReference type="InterPro" id="IPR017441">
    <property type="entry name" value="Protein_kinase_ATP_BS"/>
</dbReference>
<evidence type="ECO:0000256" key="2">
    <source>
        <dbReference type="ARBA" id="ARBA00022527"/>
    </source>
</evidence>
<keyword evidence="8 12" id="KW-0067">ATP-binding</keyword>
<organism evidence="16 17">
    <name type="scientific">Ricinus communis</name>
    <name type="common">Castor bean</name>
    <dbReference type="NCBI Taxonomy" id="3988"/>
    <lineage>
        <taxon>Eukaryota</taxon>
        <taxon>Viridiplantae</taxon>
        <taxon>Streptophyta</taxon>
        <taxon>Embryophyta</taxon>
        <taxon>Tracheophyta</taxon>
        <taxon>Spermatophyta</taxon>
        <taxon>Magnoliopsida</taxon>
        <taxon>eudicotyledons</taxon>
        <taxon>Gunneridae</taxon>
        <taxon>Pentapetalae</taxon>
        <taxon>rosids</taxon>
        <taxon>fabids</taxon>
        <taxon>Malpighiales</taxon>
        <taxon>Euphorbiaceae</taxon>
        <taxon>Acalyphoideae</taxon>
        <taxon>Acalypheae</taxon>
        <taxon>Ricinus</taxon>
    </lineage>
</organism>
<dbReference type="Pfam" id="PF13947">
    <property type="entry name" value="GUB_WAK_bind"/>
    <property type="match status" value="1"/>
</dbReference>
<evidence type="ECO:0000256" key="8">
    <source>
        <dbReference type="ARBA" id="ARBA00022840"/>
    </source>
</evidence>
<dbReference type="GO" id="GO:0004674">
    <property type="term" value="F:protein serine/threonine kinase activity"/>
    <property type="evidence" value="ECO:0007669"/>
    <property type="project" value="UniProtKB-KW"/>
</dbReference>
<dbReference type="PROSITE" id="PS00107">
    <property type="entry name" value="PROTEIN_KINASE_ATP"/>
    <property type="match status" value="1"/>
</dbReference>
<evidence type="ECO:0000256" key="11">
    <source>
        <dbReference type="ARBA" id="ARBA00023180"/>
    </source>
</evidence>
<dbReference type="InParanoid" id="B9SUU5"/>
<comment type="subcellular location">
    <subcellularLocation>
        <location evidence="1">Membrane</location>
        <topology evidence="1">Single-pass type I membrane protein</topology>
    </subcellularLocation>
</comment>
<dbReference type="GO" id="GO:0005524">
    <property type="term" value="F:ATP binding"/>
    <property type="evidence" value="ECO:0007669"/>
    <property type="project" value="UniProtKB-UniRule"/>
</dbReference>
<dbReference type="EMBL" id="EQ974154">
    <property type="protein sequence ID" value="EEF32630.1"/>
    <property type="molecule type" value="Genomic_DNA"/>
</dbReference>
<dbReference type="GO" id="GO:0016020">
    <property type="term" value="C:membrane"/>
    <property type="evidence" value="ECO:0007669"/>
    <property type="project" value="UniProtKB-SubCell"/>
</dbReference>
<evidence type="ECO:0000256" key="10">
    <source>
        <dbReference type="ARBA" id="ARBA00023136"/>
    </source>
</evidence>